<dbReference type="EMBL" id="ML732170">
    <property type="protein sequence ID" value="KAB8077308.1"/>
    <property type="molecule type" value="Genomic_DNA"/>
</dbReference>
<dbReference type="Proteomes" id="UP000326565">
    <property type="component" value="Unassembled WGS sequence"/>
</dbReference>
<sequence length="281" mass="32029">MSREIDRLIQSASKKKMRVIVASASRTGTLGLHTALGILGFTPYHMIDVLFKGGLPHMKVFQEAIIAQHNPFSAIKRYESVELDKWMAGYDCVIEIPSYIGLGSIEAYAKDPSIKFIVTERNPDKWVKSFNNTLGEAIRQTTLFPMNILKHFDPVIGNFFYLTKLMYWSFSDGTDMGHPNNENALRKNYVEYIQNVKAMVPEDRLLVVRLEDGLGWEQICPFLGLPIPDEKYPRGNEPEKFHSIVEELLGPRVKRAILKLSALVVPVMGLTGYLGWRLFRH</sequence>
<accession>A0A5N5X991</accession>
<protein>
    <recommendedName>
        <fullName evidence="3">P-loop containing nucleoside triphosphate hydrolase protein</fullName>
    </recommendedName>
</protein>
<evidence type="ECO:0000313" key="1">
    <source>
        <dbReference type="EMBL" id="KAB8077308.1"/>
    </source>
</evidence>
<reference evidence="1 2" key="1">
    <citation type="submission" date="2019-04" db="EMBL/GenBank/DDBJ databases">
        <title>Friends and foes A comparative genomics study of 23 Aspergillus species from section Flavi.</title>
        <authorList>
            <consortium name="DOE Joint Genome Institute"/>
            <person name="Kjaerbolling I."/>
            <person name="Vesth T."/>
            <person name="Frisvad J.C."/>
            <person name="Nybo J.L."/>
            <person name="Theobald S."/>
            <person name="Kildgaard S."/>
            <person name="Isbrandt T."/>
            <person name="Kuo A."/>
            <person name="Sato A."/>
            <person name="Lyhne E.K."/>
            <person name="Kogle M.E."/>
            <person name="Wiebenga A."/>
            <person name="Kun R.S."/>
            <person name="Lubbers R.J."/>
            <person name="Makela M.R."/>
            <person name="Barry K."/>
            <person name="Chovatia M."/>
            <person name="Clum A."/>
            <person name="Daum C."/>
            <person name="Haridas S."/>
            <person name="He G."/>
            <person name="LaButti K."/>
            <person name="Lipzen A."/>
            <person name="Mondo S."/>
            <person name="Riley R."/>
            <person name="Salamov A."/>
            <person name="Simmons B.A."/>
            <person name="Magnuson J.K."/>
            <person name="Henrissat B."/>
            <person name="Mortensen U.H."/>
            <person name="Larsen T.O."/>
            <person name="Devries R.P."/>
            <person name="Grigoriev I.V."/>
            <person name="Machida M."/>
            <person name="Baker S.E."/>
            <person name="Andersen M.R."/>
        </authorList>
    </citation>
    <scope>NUCLEOTIDE SEQUENCE [LARGE SCALE GENOMIC DNA]</scope>
    <source>
        <strain evidence="1 2">CBS 151.66</strain>
    </source>
</reference>
<keyword evidence="2" id="KW-1185">Reference proteome</keyword>
<gene>
    <name evidence="1" type="ORF">BDV29DRAFT_199047</name>
</gene>
<organism evidence="1 2">
    <name type="scientific">Aspergillus leporis</name>
    <dbReference type="NCBI Taxonomy" id="41062"/>
    <lineage>
        <taxon>Eukaryota</taxon>
        <taxon>Fungi</taxon>
        <taxon>Dikarya</taxon>
        <taxon>Ascomycota</taxon>
        <taxon>Pezizomycotina</taxon>
        <taxon>Eurotiomycetes</taxon>
        <taxon>Eurotiomycetidae</taxon>
        <taxon>Eurotiales</taxon>
        <taxon>Aspergillaceae</taxon>
        <taxon>Aspergillus</taxon>
        <taxon>Aspergillus subgen. Circumdati</taxon>
    </lineage>
</organism>
<dbReference type="AlphaFoldDB" id="A0A5N5X991"/>
<dbReference type="InterPro" id="IPR027417">
    <property type="entry name" value="P-loop_NTPase"/>
</dbReference>
<dbReference type="OrthoDB" id="408152at2759"/>
<dbReference type="PANTHER" id="PTHR36978">
    <property type="entry name" value="P-LOOP CONTAINING NUCLEOTIDE TRIPHOSPHATE HYDROLASE"/>
    <property type="match status" value="1"/>
</dbReference>
<name>A0A5N5X991_9EURO</name>
<proteinExistence type="predicted"/>
<evidence type="ECO:0008006" key="3">
    <source>
        <dbReference type="Google" id="ProtNLM"/>
    </source>
</evidence>
<dbReference type="InterPro" id="IPR040632">
    <property type="entry name" value="Sulfotransfer_4"/>
</dbReference>
<dbReference type="SUPFAM" id="SSF52540">
    <property type="entry name" value="P-loop containing nucleoside triphosphate hydrolases"/>
    <property type="match status" value="1"/>
</dbReference>
<evidence type="ECO:0000313" key="2">
    <source>
        <dbReference type="Proteomes" id="UP000326565"/>
    </source>
</evidence>
<dbReference type="Gene3D" id="3.40.50.300">
    <property type="entry name" value="P-loop containing nucleotide triphosphate hydrolases"/>
    <property type="match status" value="1"/>
</dbReference>
<dbReference type="PANTHER" id="PTHR36978:SF4">
    <property type="entry name" value="P-LOOP CONTAINING NUCLEOSIDE TRIPHOSPHATE HYDROLASE PROTEIN"/>
    <property type="match status" value="1"/>
</dbReference>
<dbReference type="Pfam" id="PF17784">
    <property type="entry name" value="Sulfotransfer_4"/>
    <property type="match status" value="1"/>
</dbReference>